<evidence type="ECO:0000256" key="3">
    <source>
        <dbReference type="ARBA" id="ARBA00022490"/>
    </source>
</evidence>
<evidence type="ECO:0000256" key="12">
    <source>
        <dbReference type="ARBA" id="ARBA00045324"/>
    </source>
</evidence>
<evidence type="ECO:0000256" key="7">
    <source>
        <dbReference type="ARBA" id="ARBA00023136"/>
    </source>
</evidence>
<feature type="non-terminal residue" evidence="16">
    <location>
        <position position="490"/>
    </location>
</feature>
<evidence type="ECO:0000256" key="5">
    <source>
        <dbReference type="ARBA" id="ARBA00022846"/>
    </source>
</evidence>
<comment type="similarity">
    <text evidence="2 14">Belongs to the tektin family.</text>
</comment>
<comment type="function">
    <text evidence="12">Microtubule inner protein (MIP) part of the dynein-decorated doublet microtubules (DMTs) in cilia and flagellar axoneme. Forms filamentous polymers in the walls of ciliary and flagellar microtubules. Required for normal sperm mobility.</text>
</comment>
<dbReference type="Pfam" id="PF03148">
    <property type="entry name" value="Tektin"/>
    <property type="match status" value="1"/>
</dbReference>
<dbReference type="GO" id="GO:0036126">
    <property type="term" value="C:sperm flagellum"/>
    <property type="evidence" value="ECO:0007669"/>
    <property type="project" value="TreeGrafter"/>
</dbReference>
<keyword evidence="10" id="KW-0968">Cytoplasmic vesicle</keyword>
<comment type="subunit">
    <text evidence="13">Microtubule inner protein component of sperm flagellar doublet microtubules. Interacts with TEKT1, TEKT2, TEKT4 and TEKT5. Interacts with CCDC38.</text>
</comment>
<keyword evidence="15" id="KW-0175">Coiled coil</keyword>
<keyword evidence="9 14" id="KW-0966">Cell projection</keyword>
<dbReference type="GO" id="GO:0002081">
    <property type="term" value="C:outer acrosomal membrane"/>
    <property type="evidence" value="ECO:0007669"/>
    <property type="project" value="UniProtKB-SubCell"/>
</dbReference>
<comment type="caution">
    <text evidence="16">The sequence shown here is derived from an EMBL/GenBank/DDBJ whole genome shotgun (WGS) entry which is preliminary data.</text>
</comment>
<keyword evidence="7" id="KW-0472">Membrane</keyword>
<organism evidence="16 17">
    <name type="scientific">Pedionomus torquatus</name>
    <name type="common">Plains-wanderer</name>
    <dbReference type="NCBI Taxonomy" id="227192"/>
    <lineage>
        <taxon>Eukaryota</taxon>
        <taxon>Metazoa</taxon>
        <taxon>Chordata</taxon>
        <taxon>Craniata</taxon>
        <taxon>Vertebrata</taxon>
        <taxon>Euteleostomi</taxon>
        <taxon>Archelosauria</taxon>
        <taxon>Archosauria</taxon>
        <taxon>Dinosauria</taxon>
        <taxon>Saurischia</taxon>
        <taxon>Theropoda</taxon>
        <taxon>Coelurosauria</taxon>
        <taxon>Aves</taxon>
        <taxon>Neognathae</taxon>
        <taxon>Neoaves</taxon>
        <taxon>Charadriiformes</taxon>
        <taxon>Pedionomidae</taxon>
        <taxon>Pedionomus</taxon>
    </lineage>
</organism>
<dbReference type="GO" id="GO:0005930">
    <property type="term" value="C:axoneme"/>
    <property type="evidence" value="ECO:0007669"/>
    <property type="project" value="UniProtKB-SubCell"/>
</dbReference>
<feature type="coiled-coil region" evidence="15">
    <location>
        <begin position="424"/>
        <end position="451"/>
    </location>
</feature>
<evidence type="ECO:0000256" key="10">
    <source>
        <dbReference type="ARBA" id="ARBA00023329"/>
    </source>
</evidence>
<sequence>MEPVGSPLTATYTRPRSTATKLLPAISAMASSCKDRFPYYSLPQNSSFPWMTSTYYKPAAINQTLAPFSKSCQGMAASKKLPLISNKPTFIIRYAPDDWYRSNLTNYKESETYQHDAECLRVDTSHMIEDKYQQMEKTQGESTKSVGIRANDIGFWKLELCLELDEMIKETNALTDVKKRVERALAETEPLLQVAQECLLQREKRIGIDQVHDEVEKGLFTEVDVIRSCQQRMQRYLDMAKAQLMSNRVAQHELERDLANKQAAHLIDDKCYNLKNTSDGISYYQGVERVDATISVPESWAKFTDDNILRSQSERAASAKLRENGENLLVVTANEMRSQFSRVNAAFTNRIAETADAKSKIQTHLAKTLQEIFQVEMNVEAIQKAMRDHGPSFKVAQTRLDERTRRPNMELCRDTAQFRLVNEVHEIDETVQSLEQRLRDTEDNLQMLFHAKSILQHELAVKANSLLIDQEKCMGIRKTFPSIARLMGSV</sequence>
<evidence type="ECO:0000256" key="9">
    <source>
        <dbReference type="ARBA" id="ARBA00023273"/>
    </source>
</evidence>
<reference evidence="16 17" key="1">
    <citation type="submission" date="2019-09" db="EMBL/GenBank/DDBJ databases">
        <title>Bird 10,000 Genomes (B10K) Project - Family phase.</title>
        <authorList>
            <person name="Zhang G."/>
        </authorList>
    </citation>
    <scope>NUCLEOTIDE SEQUENCE [LARGE SCALE GENOMIC DNA]</scope>
    <source>
        <strain evidence="16">B10K-DU-029-80</strain>
        <tissue evidence="16">Muscle</tissue>
    </source>
</reference>
<evidence type="ECO:0000256" key="13">
    <source>
        <dbReference type="ARBA" id="ARBA00046692"/>
    </source>
</evidence>
<keyword evidence="5 14" id="KW-0282">Flagellum</keyword>
<dbReference type="GO" id="GO:0060294">
    <property type="term" value="P:cilium movement involved in cell motility"/>
    <property type="evidence" value="ECO:0007669"/>
    <property type="project" value="UniProtKB-UniRule"/>
</dbReference>
<keyword evidence="17" id="KW-1185">Reference proteome</keyword>
<evidence type="ECO:0000313" key="17">
    <source>
        <dbReference type="Proteomes" id="UP000565207"/>
    </source>
</evidence>
<evidence type="ECO:0000256" key="4">
    <source>
        <dbReference type="ARBA" id="ARBA00022843"/>
    </source>
</evidence>
<dbReference type="PRINTS" id="PR00511">
    <property type="entry name" value="TEKTIN"/>
</dbReference>
<dbReference type="EMBL" id="VZRU01018545">
    <property type="protein sequence ID" value="NWW53590.1"/>
    <property type="molecule type" value="Genomic_DNA"/>
</dbReference>
<comment type="subcellular location">
    <subcellularLocation>
        <location evidence="14">Cytoplasm</location>
        <location evidence="14">Cytoskeleton</location>
        <location evidence="14">Cilium axoneme</location>
    </subcellularLocation>
    <subcellularLocation>
        <location evidence="1">Cytoplasm</location>
        <location evidence="1">Cytoskeleton</location>
        <location evidence="1">Flagellum axoneme</location>
    </subcellularLocation>
    <subcellularLocation>
        <location evidence="11">Cytoplasmic vesicle</location>
        <location evidence="11">Secretory vesicle</location>
        <location evidence="11">Acrosome outer membrane</location>
        <topology evidence="11">Peripheral membrane protein</topology>
    </subcellularLocation>
</comment>
<dbReference type="PANTHER" id="PTHR19960:SF24">
    <property type="entry name" value="TEKTIN-3"/>
    <property type="match status" value="1"/>
</dbReference>
<evidence type="ECO:0000256" key="2">
    <source>
        <dbReference type="ARBA" id="ARBA00007209"/>
    </source>
</evidence>
<dbReference type="GO" id="GO:0060271">
    <property type="term" value="P:cilium assembly"/>
    <property type="evidence" value="ECO:0007669"/>
    <property type="project" value="UniProtKB-UniRule"/>
</dbReference>
<dbReference type="InterPro" id="IPR048256">
    <property type="entry name" value="Tektin-like"/>
</dbReference>
<evidence type="ECO:0000256" key="8">
    <source>
        <dbReference type="ARBA" id="ARBA00023212"/>
    </source>
</evidence>
<accession>A0A7K6NX82</accession>
<dbReference type="GO" id="GO:0015630">
    <property type="term" value="C:microtubule cytoskeleton"/>
    <property type="evidence" value="ECO:0007669"/>
    <property type="project" value="UniProtKB-UniRule"/>
</dbReference>
<evidence type="ECO:0000256" key="15">
    <source>
        <dbReference type="SAM" id="Coils"/>
    </source>
</evidence>
<gene>
    <name evidence="16" type="primary">Tekt3_1</name>
    <name evidence="16" type="ORF">PEDTOR_R11782</name>
</gene>
<dbReference type="AlphaFoldDB" id="A0A7K6NX82"/>
<name>A0A7K6NX82_PEDTO</name>
<keyword evidence="4" id="KW-0832">Ubl conjugation</keyword>
<dbReference type="Proteomes" id="UP000565207">
    <property type="component" value="Unassembled WGS sequence"/>
</dbReference>
<dbReference type="GO" id="GO:0005634">
    <property type="term" value="C:nucleus"/>
    <property type="evidence" value="ECO:0007669"/>
    <property type="project" value="TreeGrafter"/>
</dbReference>
<keyword evidence="3" id="KW-0963">Cytoplasm</keyword>
<evidence type="ECO:0000256" key="1">
    <source>
        <dbReference type="ARBA" id="ARBA00004611"/>
    </source>
</evidence>
<dbReference type="PANTHER" id="PTHR19960">
    <property type="entry name" value="TEKTIN"/>
    <property type="match status" value="1"/>
</dbReference>
<dbReference type="InterPro" id="IPR000435">
    <property type="entry name" value="Tektins"/>
</dbReference>
<evidence type="ECO:0000313" key="16">
    <source>
        <dbReference type="EMBL" id="NWW53590.1"/>
    </source>
</evidence>
<evidence type="ECO:0000256" key="6">
    <source>
        <dbReference type="ARBA" id="ARBA00023069"/>
    </source>
</evidence>
<feature type="non-terminal residue" evidence="16">
    <location>
        <position position="1"/>
    </location>
</feature>
<evidence type="ECO:0000256" key="11">
    <source>
        <dbReference type="ARBA" id="ARBA00037820"/>
    </source>
</evidence>
<keyword evidence="8" id="KW-0206">Cytoskeleton</keyword>
<protein>
    <recommendedName>
        <fullName evidence="14">Tektin</fullName>
    </recommendedName>
</protein>
<evidence type="ECO:0000256" key="14">
    <source>
        <dbReference type="RuleBase" id="RU367040"/>
    </source>
</evidence>
<proteinExistence type="inferred from homology"/>
<keyword evidence="6 14" id="KW-0969">Cilium</keyword>